<dbReference type="Proteomes" id="UP000184016">
    <property type="component" value="Unassembled WGS sequence"/>
</dbReference>
<dbReference type="InterPro" id="IPR004007">
    <property type="entry name" value="DhaL_dom"/>
</dbReference>
<dbReference type="InterPro" id="IPR019986">
    <property type="entry name" value="YloV-like"/>
</dbReference>
<evidence type="ECO:0000313" key="2">
    <source>
        <dbReference type="EMBL" id="SHK16708.1"/>
    </source>
</evidence>
<dbReference type="GO" id="GO:0004371">
    <property type="term" value="F:glycerone kinase activity"/>
    <property type="evidence" value="ECO:0007669"/>
    <property type="project" value="InterPro"/>
</dbReference>
<dbReference type="NCBIfam" id="TIGR03599">
    <property type="entry name" value="YloV"/>
    <property type="match status" value="1"/>
</dbReference>
<evidence type="ECO:0000259" key="1">
    <source>
        <dbReference type="PROSITE" id="PS51480"/>
    </source>
</evidence>
<dbReference type="STRING" id="1830138.SAMN05443507_10992"/>
<dbReference type="RefSeq" id="WP_072873812.1">
    <property type="nucleotide sequence ID" value="NZ_FRAF01000009.1"/>
</dbReference>
<dbReference type="EMBL" id="FRAF01000009">
    <property type="protein sequence ID" value="SHK16708.1"/>
    <property type="molecule type" value="Genomic_DNA"/>
</dbReference>
<dbReference type="PANTHER" id="PTHR33434:SF4">
    <property type="entry name" value="PHOSPHATASE PROTEIN"/>
    <property type="match status" value="1"/>
</dbReference>
<dbReference type="InterPro" id="IPR048394">
    <property type="entry name" value="FakA-like_M"/>
</dbReference>
<dbReference type="GO" id="GO:0006071">
    <property type="term" value="P:glycerol metabolic process"/>
    <property type="evidence" value="ECO:0007669"/>
    <property type="project" value="InterPro"/>
</dbReference>
<dbReference type="Gene3D" id="1.25.40.340">
    <property type="match status" value="1"/>
</dbReference>
<dbReference type="OrthoDB" id="9760324at2"/>
<dbReference type="Pfam" id="PF21645">
    <property type="entry name" value="FakA-like_M"/>
    <property type="match status" value="1"/>
</dbReference>
<organism evidence="2 3">
    <name type="scientific">Alicyclobacillus tolerans</name>
    <dbReference type="NCBI Taxonomy" id="90970"/>
    <lineage>
        <taxon>Bacteria</taxon>
        <taxon>Bacillati</taxon>
        <taxon>Bacillota</taxon>
        <taxon>Bacilli</taxon>
        <taxon>Bacillales</taxon>
        <taxon>Alicyclobacillaceae</taxon>
        <taxon>Alicyclobacillus</taxon>
    </lineage>
</organism>
<dbReference type="PROSITE" id="PS51480">
    <property type="entry name" value="DHAL"/>
    <property type="match status" value="1"/>
</dbReference>
<dbReference type="SMART" id="SM01120">
    <property type="entry name" value="Dak2"/>
    <property type="match status" value="1"/>
</dbReference>
<dbReference type="Pfam" id="PF02734">
    <property type="entry name" value="Dak2"/>
    <property type="match status" value="1"/>
</dbReference>
<keyword evidence="3" id="KW-1185">Reference proteome</keyword>
<proteinExistence type="predicted"/>
<sequence length="579" mass="63018">MANPSFLLSSHQWQILLGAAHAELSLHEEEINALNVFPVPDGDTGTNMNLTFTAGIKALRGKSFQTCAEVSKIFAEGLLMGARGNSGVILSQLFRGFSQVDVTAFSVNQFAKAFFEGVQIAYRAVSKPVEGTILSVARDVAQAAQKEARQENADWTSLFAVIVESAKQSLAATPQQLPVLKQAGVVDSGAQGLVYILAGMADAVSRWNKDQASPQYTETDTFNPSKLEQKSFYPVENVENISSDTIHELVESHGHYGYCTEALIRIEAGDVDRAGESLRHQLLAEGGDSLVLVTSPPYLRMHVHTLHPGQALEVALQFGPLVQIKIENMTEQNAHLHQVEQDSRPYPAAQDSTEEVQNIDQMAIVAAINGEGFRRVYESLGVTVLVGQEPLANPSIEDWSKAIEASGAEQVILLPNHKNVLLSAEQAAQLMTKANKRVSVVPTRTPVHGIAALLAFSPHLGFDENNLAMQRAVSQCRVGMVAKASRDSVYQNREVRAGQFLALLEDELLNVLPDANDALVYLLKELLQPDSELITVYTGSAASTSDLSLLRQQIVALTEIEVEFQEGGQSVFDYFITVE</sequence>
<dbReference type="InterPro" id="IPR033470">
    <property type="entry name" value="FakA-like_C"/>
</dbReference>
<feature type="domain" description="DhaL" evidence="1">
    <location>
        <begin position="11"/>
        <end position="202"/>
    </location>
</feature>
<dbReference type="PANTHER" id="PTHR33434">
    <property type="entry name" value="DEGV DOMAIN-CONTAINING PROTEIN DR_1986-RELATED"/>
    <property type="match status" value="1"/>
</dbReference>
<dbReference type="SMART" id="SM01121">
    <property type="entry name" value="Dak1_2"/>
    <property type="match status" value="1"/>
</dbReference>
<dbReference type="SUPFAM" id="SSF101473">
    <property type="entry name" value="DhaL-like"/>
    <property type="match status" value="1"/>
</dbReference>
<dbReference type="InterPro" id="IPR050270">
    <property type="entry name" value="DegV_domain_contain"/>
</dbReference>
<accession>A0A1M6Q984</accession>
<dbReference type="InterPro" id="IPR036117">
    <property type="entry name" value="DhaL_dom_sf"/>
</dbReference>
<gene>
    <name evidence="2" type="ORF">SAMN05443507_10992</name>
</gene>
<dbReference type="Pfam" id="PF13684">
    <property type="entry name" value="FakA-like_C"/>
    <property type="match status" value="1"/>
</dbReference>
<name>A0A1M6Q984_9BACL</name>
<protein>
    <recommendedName>
        <fullName evidence="1">DhaL domain-containing protein</fullName>
    </recommendedName>
</protein>
<dbReference type="AlphaFoldDB" id="A0A1M6Q984"/>
<evidence type="ECO:0000313" key="3">
    <source>
        <dbReference type="Proteomes" id="UP000184016"/>
    </source>
</evidence>
<reference evidence="3" key="1">
    <citation type="submission" date="2016-11" db="EMBL/GenBank/DDBJ databases">
        <authorList>
            <person name="Varghese N."/>
            <person name="Submissions S."/>
        </authorList>
    </citation>
    <scope>NUCLEOTIDE SEQUENCE [LARGE SCALE GENOMIC DNA]</scope>
    <source>
        <strain evidence="3">USBA-503</strain>
    </source>
</reference>